<keyword evidence="1" id="KW-0472">Membrane</keyword>
<reference evidence="2" key="1">
    <citation type="submission" date="2013-12" db="EMBL/GenBank/DDBJ databases">
        <title>The Genome Sequence of Aphanomyces invadans NJM9701.</title>
        <authorList>
            <consortium name="The Broad Institute Genomics Platform"/>
            <person name="Russ C."/>
            <person name="Tyler B."/>
            <person name="van West P."/>
            <person name="Dieguez-Uribeondo J."/>
            <person name="Young S.K."/>
            <person name="Zeng Q."/>
            <person name="Gargeya S."/>
            <person name="Fitzgerald M."/>
            <person name="Abouelleil A."/>
            <person name="Alvarado L."/>
            <person name="Chapman S.B."/>
            <person name="Gainer-Dewar J."/>
            <person name="Goldberg J."/>
            <person name="Griggs A."/>
            <person name="Gujja S."/>
            <person name="Hansen M."/>
            <person name="Howarth C."/>
            <person name="Imamovic A."/>
            <person name="Ireland A."/>
            <person name="Larimer J."/>
            <person name="McCowan C."/>
            <person name="Murphy C."/>
            <person name="Pearson M."/>
            <person name="Poon T.W."/>
            <person name="Priest M."/>
            <person name="Roberts A."/>
            <person name="Saif S."/>
            <person name="Shea T."/>
            <person name="Sykes S."/>
            <person name="Wortman J."/>
            <person name="Nusbaum C."/>
            <person name="Birren B."/>
        </authorList>
    </citation>
    <scope>NUCLEOTIDE SEQUENCE [LARGE SCALE GENOMIC DNA]</scope>
    <source>
        <strain evidence="2">NJM9701</strain>
    </source>
</reference>
<dbReference type="GeneID" id="20083304"/>
<dbReference type="VEuPathDB" id="FungiDB:H310_06254"/>
<evidence type="ECO:0000313" key="2">
    <source>
        <dbReference type="EMBL" id="ETW01622.1"/>
    </source>
</evidence>
<feature type="transmembrane region" description="Helical" evidence="1">
    <location>
        <begin position="163"/>
        <end position="187"/>
    </location>
</feature>
<dbReference type="EMBL" id="KI913962">
    <property type="protein sequence ID" value="ETW01622.1"/>
    <property type="molecule type" value="Genomic_DNA"/>
</dbReference>
<accession>A0A024U6U8</accession>
<protein>
    <submittedName>
        <fullName evidence="2">Uncharacterized protein</fullName>
    </submittedName>
</protein>
<organism evidence="2">
    <name type="scientific">Aphanomyces invadans</name>
    <dbReference type="NCBI Taxonomy" id="157072"/>
    <lineage>
        <taxon>Eukaryota</taxon>
        <taxon>Sar</taxon>
        <taxon>Stramenopiles</taxon>
        <taxon>Oomycota</taxon>
        <taxon>Saprolegniomycetes</taxon>
        <taxon>Saprolegniales</taxon>
        <taxon>Verrucalvaceae</taxon>
        <taxon>Aphanomyces</taxon>
    </lineage>
</organism>
<keyword evidence="1" id="KW-0812">Transmembrane</keyword>
<dbReference type="AlphaFoldDB" id="A0A024U6U8"/>
<evidence type="ECO:0000256" key="1">
    <source>
        <dbReference type="SAM" id="Phobius"/>
    </source>
</evidence>
<proteinExistence type="predicted"/>
<name>A0A024U6U8_9STRA</name>
<gene>
    <name evidence="2" type="ORF">H310_06254</name>
</gene>
<dbReference type="RefSeq" id="XP_008869470.1">
    <property type="nucleotide sequence ID" value="XM_008871248.1"/>
</dbReference>
<keyword evidence="1" id="KW-1133">Transmembrane helix</keyword>
<sequence>MRAVSNDAVDHGTPRFVSTERGFGYKPLGKQSLSTPLGYISQVNSTYANWDHSHGMNECSSYLARPSLDLQNDTERPAERATWTTQDCIAQLESFNELTSGGRVIADWANQTDYVLYPQYYNPPAQVAIEEIIAAAVDTETGVASVLVGSSKLDEEYDLPSGFVVGFVCGTMSLSFLVGIIALVCHVREAGASGNKTVATESGEADRLS</sequence>